<sequence length="930" mass="103927">MFNLVFNPISRQFVTNSLLDSMTASRFLARWANADAARPAQLAEFSQLSLDRAVFERVLQNDINAAGASETGAAALNGPMRRLRNLIVCTLIERDLSGKADLAEVVRTMSEFADFAVQTHLQALMQELTALYGMPIGEESGNAQEMIVLGMGKLGGGELNVSSDIDLIFVYPEDGDTLADQPGQRSLSNHEFFIRLGKKLIAALSEITGDGFTFRVDMALRPNGASGPLVASHNMVEEYLIRQGREWERYAWTKARALTGTESDIAALEAISRPFIYRRYLDFGSIDALRSMHAQIRAEVKRQESLHPERSNNVKLGRGGIREIEFTSQVFQLIRGGRDPELRDRSTRVTLRTLADKNLLEPAVVEQLLEAYTFLRNLEHRLQYLEDAQTHTLPVNDSDQLIVAQMMGYGDVATLLAELERHRRIVAGQFDTIFSDKQGGSNTDDRADSEGDGAACELNDGESAESIADTLTLLGYDDVDGATQRVLATLQSPRLQSLPEASRTRLMTLINSALPIIGAMPDKRLPTLRRLLDFFEAIARRAAYLALLTEYPHALTRVIRMMAASDWAAQYLTQHPILLDELLDDRNLKAQPDWPAFAQDCQRQLDTAPGDTERQMDILREVHHAQLFRLLAQDLEGDLSVEHLADHLSALADILVAATIQAVWQTIANRHREAPQFTVIAYGKLGGKELGYVSDLDVVFLYDDDDQEAPGLYAKLAQRFITWMTSHTPAGTLFDIDIALRPDGASGLLVSSFATFEKYQRTSAWVWEHQALTRARYCAGDTGIGNRFEALREDLLRQERDPQKLTQEVLGMRMKMHQAHPNPSTLFDLKHDDGGMIDIEFLVQFLVLRYASQYQQLTGDIGNIALLKLCGSLGLIDAALADEVAGAYRLFRKLQHQIRLQGEERARTPVERVQKESDSVKRLWAEVFGG</sequence>
<dbReference type="PANTHER" id="PTHR30621">
    <property type="entry name" value="GLUTAMINE SYNTHETASE ADENYLYLTRANSFERASE"/>
    <property type="match status" value="1"/>
</dbReference>
<dbReference type="SUPFAM" id="SSF81301">
    <property type="entry name" value="Nucleotidyltransferase"/>
    <property type="match status" value="2"/>
</dbReference>
<evidence type="ECO:0000256" key="5">
    <source>
        <dbReference type="ARBA" id="ARBA00022842"/>
    </source>
</evidence>
<keyword evidence="11" id="KW-1185">Reference proteome</keyword>
<keyword evidence="4 7" id="KW-0067">ATP-binding</keyword>
<keyword evidence="1 7" id="KW-0808">Transferase</keyword>
<evidence type="ECO:0000256" key="1">
    <source>
        <dbReference type="ARBA" id="ARBA00022679"/>
    </source>
</evidence>
<name>A0ABM5V7I3_9BURK</name>
<feature type="domain" description="Glutamate-ammonia ligase adenylyltransferase repeated" evidence="8">
    <location>
        <begin position="556"/>
        <end position="789"/>
    </location>
</feature>
<reference evidence="11" key="1">
    <citation type="journal article" date="2015" name="Genome Announc.">
        <title>Complete Genome Sequence of Herbaspirillum hiltneri N3 (DSM 17495), Isolated from Surface-Sterilized Wheat Roots.</title>
        <authorList>
            <person name="Guizelini D."/>
            <person name="Saizaki P.M."/>
            <person name="Coimbra N.A."/>
            <person name="Weiss V.A."/>
            <person name="Faoro H."/>
            <person name="Sfeir M.Z."/>
            <person name="Baura V.A."/>
            <person name="Monteiro R.A."/>
            <person name="Chubatsu L.S."/>
            <person name="Souza E.M."/>
            <person name="Cruz L.M."/>
            <person name="Pedrosa F.O."/>
            <person name="Raittz R.T."/>
            <person name="Marchaukoski J.N."/>
            <person name="Steffens M.B."/>
        </authorList>
    </citation>
    <scope>NUCLEOTIDE SEQUENCE [LARGE SCALE GENOMIC DNA]</scope>
    <source>
        <strain evidence="11">N3</strain>
    </source>
</reference>
<proteinExistence type="inferred from homology"/>
<dbReference type="EC" id="2.7.7.89" evidence="7"/>
<evidence type="ECO:0000313" key="10">
    <source>
        <dbReference type="EMBL" id="AKZ65503.1"/>
    </source>
</evidence>
<dbReference type="CDD" id="cd05401">
    <property type="entry name" value="NT_GlnE_GlnD_like"/>
    <property type="match status" value="2"/>
</dbReference>
<dbReference type="NCBIfam" id="NF008292">
    <property type="entry name" value="PRK11072.1"/>
    <property type="match status" value="1"/>
</dbReference>
<evidence type="ECO:0000313" key="11">
    <source>
        <dbReference type="Proteomes" id="UP000063429"/>
    </source>
</evidence>
<dbReference type="InterPro" id="IPR013546">
    <property type="entry name" value="PII_UdlTrfase/GS_AdlTrfase"/>
</dbReference>
<feature type="region of interest" description="Adenylyl removase" evidence="7">
    <location>
        <begin position="1"/>
        <end position="438"/>
    </location>
</feature>
<keyword evidence="3 7" id="KW-0547">Nucleotide-binding</keyword>
<keyword evidence="2 7" id="KW-0548">Nucleotidyltransferase</keyword>
<protein>
    <recommendedName>
        <fullName evidence="7">Bifunctional glutamine synthetase adenylyltransferase/adenylyl-removing enzyme</fullName>
    </recommendedName>
    <alternativeName>
        <fullName evidence="7">ATP:glutamine synthetase adenylyltransferase</fullName>
    </alternativeName>
    <alternativeName>
        <fullName evidence="7">ATase</fullName>
    </alternativeName>
    <domain>
        <recommendedName>
            <fullName evidence="7">Glutamine synthetase adenylyl-L-tyrosine phosphorylase</fullName>
            <ecNumber evidence="7">2.7.7.89</ecNumber>
        </recommendedName>
        <alternativeName>
            <fullName evidence="7">Adenylyl removase</fullName>
            <shortName evidence="7">AR</shortName>
            <shortName evidence="7">AT-N</shortName>
        </alternativeName>
    </domain>
    <domain>
        <recommendedName>
            <fullName evidence="7">Glutamine synthetase adenylyl transferase</fullName>
            <ecNumber evidence="7">2.7.7.42</ecNumber>
        </recommendedName>
        <alternativeName>
            <fullName evidence="7">Adenylyl transferase</fullName>
            <shortName evidence="7">AT</shortName>
            <shortName evidence="7">AT-C</shortName>
        </alternativeName>
    </domain>
</protein>
<gene>
    <name evidence="7" type="primary">glnE</name>
    <name evidence="10" type="ORF">F506_18625</name>
</gene>
<comment type="catalytic activity">
    <reaction evidence="7">
        <text>[glutamine synthetase]-O(4)-(5'-adenylyl)-L-tyrosine + phosphate = [glutamine synthetase]-L-tyrosine + ADP</text>
        <dbReference type="Rhea" id="RHEA:43716"/>
        <dbReference type="Rhea" id="RHEA-COMP:10660"/>
        <dbReference type="Rhea" id="RHEA-COMP:10661"/>
        <dbReference type="ChEBI" id="CHEBI:43474"/>
        <dbReference type="ChEBI" id="CHEBI:46858"/>
        <dbReference type="ChEBI" id="CHEBI:83624"/>
        <dbReference type="ChEBI" id="CHEBI:456216"/>
        <dbReference type="EC" id="2.7.7.89"/>
    </reaction>
</comment>
<keyword evidence="6 7" id="KW-0511">Multifunctional enzyme</keyword>
<comment type="function">
    <text evidence="7">Involved in the regulation of glutamine synthetase GlnA, a key enzyme in the process to assimilate ammonia. When cellular nitrogen levels are high, the C-terminal adenylyl transferase (AT) inactivates GlnA by covalent transfer of an adenylyl group from ATP to specific tyrosine residue of GlnA, thus reducing its activity. Conversely, when nitrogen levels are low, the N-terminal adenylyl removase (AR) activates GlnA by removing the adenylyl group by phosphorolysis, increasing its activity. The regulatory region of GlnE binds the signal transduction protein PII (GlnB) which indicates the nitrogen status of the cell.</text>
</comment>
<dbReference type="InterPro" id="IPR043519">
    <property type="entry name" value="NT_sf"/>
</dbReference>
<dbReference type="HAMAP" id="MF_00802">
    <property type="entry name" value="GlnE"/>
    <property type="match status" value="1"/>
</dbReference>
<feature type="domain" description="PII-uridylyltransferase/Glutamine-synthetase adenylyltransferase" evidence="9">
    <location>
        <begin position="290"/>
        <end position="434"/>
    </location>
</feature>
<keyword evidence="5 7" id="KW-0460">Magnesium</keyword>
<feature type="domain" description="PII-uridylyltransferase/Glutamine-synthetase adenylyltransferase" evidence="9">
    <location>
        <begin position="826"/>
        <end position="905"/>
    </location>
</feature>
<dbReference type="Proteomes" id="UP000063429">
    <property type="component" value="Chromosome"/>
</dbReference>
<dbReference type="InterPro" id="IPR023057">
    <property type="entry name" value="GlnE"/>
</dbReference>
<dbReference type="Gene3D" id="3.30.460.10">
    <property type="entry name" value="Beta Polymerase, domain 2"/>
    <property type="match status" value="2"/>
</dbReference>
<feature type="domain" description="Glutamate-ammonia ligase adenylyltransferase repeated" evidence="8">
    <location>
        <begin position="17"/>
        <end position="263"/>
    </location>
</feature>
<evidence type="ECO:0000256" key="7">
    <source>
        <dbReference type="HAMAP-Rule" id="MF_00802"/>
    </source>
</evidence>
<comment type="cofactor">
    <cofactor evidence="7">
        <name>Mg(2+)</name>
        <dbReference type="ChEBI" id="CHEBI:18420"/>
    </cofactor>
</comment>
<dbReference type="EC" id="2.7.7.42" evidence="7"/>
<dbReference type="EMBL" id="CP011409">
    <property type="protein sequence ID" value="AKZ65503.1"/>
    <property type="molecule type" value="Genomic_DNA"/>
</dbReference>
<dbReference type="Pfam" id="PF08335">
    <property type="entry name" value="GlnD_UR_UTase"/>
    <property type="match status" value="2"/>
</dbReference>
<evidence type="ECO:0000259" key="9">
    <source>
        <dbReference type="Pfam" id="PF08335"/>
    </source>
</evidence>
<dbReference type="Gene3D" id="1.20.120.330">
    <property type="entry name" value="Nucleotidyltransferases domain 2"/>
    <property type="match status" value="2"/>
</dbReference>
<evidence type="ECO:0000256" key="6">
    <source>
        <dbReference type="ARBA" id="ARBA00023268"/>
    </source>
</evidence>
<dbReference type="InterPro" id="IPR005190">
    <property type="entry name" value="GlnE_rpt_dom"/>
</dbReference>
<evidence type="ECO:0000256" key="2">
    <source>
        <dbReference type="ARBA" id="ARBA00022695"/>
    </source>
</evidence>
<dbReference type="GO" id="GO:0016779">
    <property type="term" value="F:nucleotidyltransferase activity"/>
    <property type="evidence" value="ECO:0007669"/>
    <property type="project" value="UniProtKB-KW"/>
</dbReference>
<organism evidence="10 11">
    <name type="scientific">Herbaspirillum hiltneri N3</name>
    <dbReference type="NCBI Taxonomy" id="1262470"/>
    <lineage>
        <taxon>Bacteria</taxon>
        <taxon>Pseudomonadati</taxon>
        <taxon>Pseudomonadota</taxon>
        <taxon>Betaproteobacteria</taxon>
        <taxon>Burkholderiales</taxon>
        <taxon>Oxalobacteraceae</taxon>
        <taxon>Herbaspirillum</taxon>
    </lineage>
</organism>
<evidence type="ECO:0000256" key="3">
    <source>
        <dbReference type="ARBA" id="ARBA00022741"/>
    </source>
</evidence>
<dbReference type="PANTHER" id="PTHR30621:SF0">
    <property type="entry name" value="BIFUNCTIONAL GLUTAMINE SYNTHETASE ADENYLYLTRANSFERASE_ADENYLYL-REMOVING ENZYME"/>
    <property type="match status" value="1"/>
</dbReference>
<dbReference type="Gene3D" id="1.20.120.1510">
    <property type="match status" value="1"/>
</dbReference>
<feature type="region of interest" description="Adenylyl transferase" evidence="7">
    <location>
        <begin position="450"/>
        <end position="930"/>
    </location>
</feature>
<evidence type="ECO:0000259" key="8">
    <source>
        <dbReference type="Pfam" id="PF03710"/>
    </source>
</evidence>
<comment type="catalytic activity">
    <reaction evidence="7">
        <text>[glutamine synthetase]-L-tyrosine + ATP = [glutamine synthetase]-O(4)-(5'-adenylyl)-L-tyrosine + diphosphate</text>
        <dbReference type="Rhea" id="RHEA:18589"/>
        <dbReference type="Rhea" id="RHEA-COMP:10660"/>
        <dbReference type="Rhea" id="RHEA-COMP:10661"/>
        <dbReference type="ChEBI" id="CHEBI:30616"/>
        <dbReference type="ChEBI" id="CHEBI:33019"/>
        <dbReference type="ChEBI" id="CHEBI:46858"/>
        <dbReference type="ChEBI" id="CHEBI:83624"/>
        <dbReference type="EC" id="2.7.7.42"/>
    </reaction>
</comment>
<comment type="similarity">
    <text evidence="7">Belongs to the GlnE family.</text>
</comment>
<evidence type="ECO:0000256" key="4">
    <source>
        <dbReference type="ARBA" id="ARBA00022840"/>
    </source>
</evidence>
<accession>A0ABM5V7I3</accession>
<dbReference type="SUPFAM" id="SSF81593">
    <property type="entry name" value="Nucleotidyltransferase substrate binding subunit/domain"/>
    <property type="match status" value="2"/>
</dbReference>
<dbReference type="Pfam" id="PF03710">
    <property type="entry name" value="GlnE"/>
    <property type="match status" value="2"/>
</dbReference>